<dbReference type="NCBIfam" id="TIGR00797">
    <property type="entry name" value="matE"/>
    <property type="match status" value="1"/>
</dbReference>
<evidence type="ECO:0000256" key="13">
    <source>
        <dbReference type="SAM" id="Phobius"/>
    </source>
</evidence>
<dbReference type="Pfam" id="PF01554">
    <property type="entry name" value="MatE"/>
    <property type="match status" value="2"/>
</dbReference>
<feature type="transmembrane region" description="Helical" evidence="13">
    <location>
        <begin position="131"/>
        <end position="151"/>
    </location>
</feature>
<dbReference type="PIRSF" id="PIRSF006603">
    <property type="entry name" value="DinF"/>
    <property type="match status" value="1"/>
</dbReference>
<proteinExistence type="inferred from homology"/>
<comment type="caution">
    <text evidence="14">The sequence shown here is derived from an EMBL/GenBank/DDBJ whole genome shotgun (WGS) entry which is preliminary data.</text>
</comment>
<dbReference type="InterPro" id="IPR050222">
    <property type="entry name" value="MATE_MdtK"/>
</dbReference>
<dbReference type="GO" id="GO:0042910">
    <property type="term" value="F:xenobiotic transmembrane transporter activity"/>
    <property type="evidence" value="ECO:0007669"/>
    <property type="project" value="InterPro"/>
</dbReference>
<dbReference type="PANTHER" id="PTHR43298:SF2">
    <property type="entry name" value="FMN_FAD EXPORTER YEEO-RELATED"/>
    <property type="match status" value="1"/>
</dbReference>
<organism evidence="14 15">
    <name type="scientific">Congzhengia minquanensis</name>
    <dbReference type="NCBI Taxonomy" id="2763657"/>
    <lineage>
        <taxon>Bacteria</taxon>
        <taxon>Bacillati</taxon>
        <taxon>Bacillota</taxon>
        <taxon>Clostridia</taxon>
        <taxon>Eubacteriales</taxon>
        <taxon>Oscillospiraceae</taxon>
        <taxon>Congzhengia</taxon>
    </lineage>
</organism>
<evidence type="ECO:0000256" key="5">
    <source>
        <dbReference type="ARBA" id="ARBA00022448"/>
    </source>
</evidence>
<keyword evidence="15" id="KW-1185">Reference proteome</keyword>
<evidence type="ECO:0000256" key="12">
    <source>
        <dbReference type="ARBA" id="ARBA00031636"/>
    </source>
</evidence>
<gene>
    <name evidence="14" type="ORF">H8698_06810</name>
</gene>
<feature type="transmembrane region" description="Helical" evidence="13">
    <location>
        <begin position="315"/>
        <end position="335"/>
    </location>
</feature>
<dbReference type="EMBL" id="JACRSU010000002">
    <property type="protein sequence ID" value="MBC8540685.1"/>
    <property type="molecule type" value="Genomic_DNA"/>
</dbReference>
<dbReference type="Proteomes" id="UP000611762">
    <property type="component" value="Unassembled WGS sequence"/>
</dbReference>
<feature type="transmembrane region" description="Helical" evidence="13">
    <location>
        <begin position="383"/>
        <end position="403"/>
    </location>
</feature>
<dbReference type="InterPro" id="IPR002528">
    <property type="entry name" value="MATE_fam"/>
</dbReference>
<evidence type="ECO:0000256" key="8">
    <source>
        <dbReference type="ARBA" id="ARBA00022692"/>
    </source>
</evidence>
<feature type="transmembrane region" description="Helical" evidence="13">
    <location>
        <begin position="355"/>
        <end position="376"/>
    </location>
</feature>
<feature type="transmembrane region" description="Helical" evidence="13">
    <location>
        <begin position="51"/>
        <end position="75"/>
    </location>
</feature>
<protein>
    <recommendedName>
        <fullName evidence="4">Probable multidrug resistance protein NorM</fullName>
    </recommendedName>
    <alternativeName>
        <fullName evidence="12">Multidrug-efflux transporter</fullName>
    </alternativeName>
</protein>
<comment type="function">
    <text evidence="1">Multidrug efflux pump.</text>
</comment>
<feature type="transmembrane region" description="Helical" evidence="13">
    <location>
        <begin position="190"/>
        <end position="213"/>
    </location>
</feature>
<dbReference type="InterPro" id="IPR048279">
    <property type="entry name" value="MdtK-like"/>
</dbReference>
<feature type="transmembrane region" description="Helical" evidence="13">
    <location>
        <begin position="423"/>
        <end position="440"/>
    </location>
</feature>
<dbReference type="RefSeq" id="WP_249311839.1">
    <property type="nucleotide sequence ID" value="NZ_JACRSU010000002.1"/>
</dbReference>
<dbReference type="PANTHER" id="PTHR43298">
    <property type="entry name" value="MULTIDRUG RESISTANCE PROTEIN NORM-RELATED"/>
    <property type="match status" value="1"/>
</dbReference>
<evidence type="ECO:0000313" key="15">
    <source>
        <dbReference type="Proteomes" id="UP000611762"/>
    </source>
</evidence>
<dbReference type="GO" id="GO:0006811">
    <property type="term" value="P:monoatomic ion transport"/>
    <property type="evidence" value="ECO:0007669"/>
    <property type="project" value="UniProtKB-KW"/>
</dbReference>
<keyword evidence="10" id="KW-0406">Ion transport</keyword>
<evidence type="ECO:0000256" key="3">
    <source>
        <dbReference type="ARBA" id="ARBA00010199"/>
    </source>
</evidence>
<evidence type="ECO:0000313" key="14">
    <source>
        <dbReference type="EMBL" id="MBC8540685.1"/>
    </source>
</evidence>
<evidence type="ECO:0000256" key="11">
    <source>
        <dbReference type="ARBA" id="ARBA00023136"/>
    </source>
</evidence>
<comment type="subcellular location">
    <subcellularLocation>
        <location evidence="2">Cell membrane</location>
        <topology evidence="2">Multi-pass membrane protein</topology>
    </subcellularLocation>
</comment>
<keyword evidence="7" id="KW-1003">Cell membrane</keyword>
<accession>A0A926DKN5</accession>
<sequence length="460" mass="49586">MVHDMTAGSPAKLILKFSLPFFFGSLFQQLYSTVDMLIVGRLLGSDALAAVGATGNMCAFIIWGACGAMTGFSAVTAQRLGAKDGNGVKVSFFVSLVLMAAISLVLTPLSMVFHKEILLWMKTPQEILGDASSYVFVILAGTVFTMCYNLLSGMIRAMGNSKIPFYSLVLSSVVNIVLDVFFIAVVHTGVWGAALATVISQVAACIFCAAAILKKFPDLIFSRQQCIFDKIIAGRCLRIGIPMFFQNSLISGGGMIGQSAINLFGTAAIAATTAVGRIINILFGLFNSVGAAMVTYVNQNAGAGNIERIHRGVKVSCFISVLLGAFAALVMLLFGKNLVLLFVSGDKNVKEIVQFSVRYILFMVPAFLFVSPVEALRNTMHGIGLSIIPVIACAIELVTRTTLSLVTQYVKSYTLVCLIEPSAWTVAVIPLAITYAVWYWKNIRTVRKRELDQQQISPSV</sequence>
<name>A0A926DKN5_9FIRM</name>
<comment type="similarity">
    <text evidence="3">Belongs to the multi antimicrobial extrusion (MATE) (TC 2.A.66.1) family.</text>
</comment>
<dbReference type="GO" id="GO:0005886">
    <property type="term" value="C:plasma membrane"/>
    <property type="evidence" value="ECO:0007669"/>
    <property type="project" value="UniProtKB-SubCell"/>
</dbReference>
<keyword evidence="8 13" id="KW-0812">Transmembrane</keyword>
<evidence type="ECO:0000256" key="6">
    <source>
        <dbReference type="ARBA" id="ARBA00022449"/>
    </source>
</evidence>
<feature type="transmembrane region" description="Helical" evidence="13">
    <location>
        <begin position="87"/>
        <end position="111"/>
    </location>
</feature>
<feature type="transmembrane region" description="Helical" evidence="13">
    <location>
        <begin position="13"/>
        <end position="31"/>
    </location>
</feature>
<feature type="transmembrane region" description="Helical" evidence="13">
    <location>
        <begin position="163"/>
        <end position="184"/>
    </location>
</feature>
<reference evidence="14" key="1">
    <citation type="submission" date="2020-08" db="EMBL/GenBank/DDBJ databases">
        <title>Genome public.</title>
        <authorList>
            <person name="Liu C."/>
            <person name="Sun Q."/>
        </authorList>
    </citation>
    <scope>NUCLEOTIDE SEQUENCE</scope>
    <source>
        <strain evidence="14">H8</strain>
    </source>
</reference>
<keyword evidence="5" id="KW-0813">Transport</keyword>
<evidence type="ECO:0000256" key="4">
    <source>
        <dbReference type="ARBA" id="ARBA00020268"/>
    </source>
</evidence>
<evidence type="ECO:0000256" key="1">
    <source>
        <dbReference type="ARBA" id="ARBA00003408"/>
    </source>
</evidence>
<evidence type="ECO:0000256" key="2">
    <source>
        <dbReference type="ARBA" id="ARBA00004651"/>
    </source>
</evidence>
<evidence type="ECO:0000256" key="9">
    <source>
        <dbReference type="ARBA" id="ARBA00022989"/>
    </source>
</evidence>
<keyword evidence="11 13" id="KW-0472">Membrane</keyword>
<dbReference type="AlphaFoldDB" id="A0A926DKN5"/>
<dbReference type="GO" id="GO:0015297">
    <property type="term" value="F:antiporter activity"/>
    <property type="evidence" value="ECO:0007669"/>
    <property type="project" value="UniProtKB-KW"/>
</dbReference>
<keyword evidence="9 13" id="KW-1133">Transmembrane helix</keyword>
<keyword evidence="6" id="KW-0050">Antiport</keyword>
<evidence type="ECO:0000256" key="10">
    <source>
        <dbReference type="ARBA" id="ARBA00023065"/>
    </source>
</evidence>
<evidence type="ECO:0000256" key="7">
    <source>
        <dbReference type="ARBA" id="ARBA00022475"/>
    </source>
</evidence>